<gene>
    <name evidence="2" type="ORF">SHELI_v1c00530</name>
</gene>
<proteinExistence type="predicted"/>
<keyword evidence="1" id="KW-0812">Transmembrane</keyword>
<dbReference type="Proteomes" id="UP000094378">
    <property type="component" value="Chromosome"/>
</dbReference>
<protein>
    <submittedName>
        <fullName evidence="2">Uncharacterized protein</fullName>
    </submittedName>
</protein>
<feature type="transmembrane region" description="Helical" evidence="1">
    <location>
        <begin position="101"/>
        <end position="125"/>
    </location>
</feature>
<name>A0A1B3SJA8_9MOLU</name>
<dbReference type="KEGG" id="shj:SHELI_v1c00530"/>
<reference evidence="2 3" key="1">
    <citation type="submission" date="2016-08" db="EMBL/GenBank/DDBJ databases">
        <title>Complete genome sequence of Spiroplasma helicoides TABS-2 (DSM 22551).</title>
        <authorList>
            <person name="Shen W.-Y."/>
            <person name="Lo W.-S."/>
            <person name="Lai Y.-C."/>
            <person name="Kuo C.-H."/>
        </authorList>
    </citation>
    <scope>NUCLEOTIDE SEQUENCE [LARGE SCALE GENOMIC DNA]</scope>
    <source>
        <strain evidence="2 3">TABS-2</strain>
    </source>
</reference>
<evidence type="ECO:0000313" key="2">
    <source>
        <dbReference type="EMBL" id="AOG60008.1"/>
    </source>
</evidence>
<organism evidence="2 3">
    <name type="scientific">Spiroplasma helicoides</name>
    <dbReference type="NCBI Taxonomy" id="216938"/>
    <lineage>
        <taxon>Bacteria</taxon>
        <taxon>Bacillati</taxon>
        <taxon>Mycoplasmatota</taxon>
        <taxon>Mollicutes</taxon>
        <taxon>Entomoplasmatales</taxon>
        <taxon>Spiroplasmataceae</taxon>
        <taxon>Spiroplasma</taxon>
    </lineage>
</organism>
<evidence type="ECO:0000256" key="1">
    <source>
        <dbReference type="SAM" id="Phobius"/>
    </source>
</evidence>
<sequence>MGPVVTLISPMDKPILWSTVEQGFLNWFTFYLGHACILFGGAYLYLYGFTGYKFGKQAIFKAMITGAMVILGVETWNRFFGTNYIIGDITGALGIEDMPRLYVLILIFTVGNIYIALGLSFVYFFKPIYERNNDNQLHKTWCQISFTFLKTKFNKSKNVKINKKDE</sequence>
<dbReference type="Pfam" id="PF14808">
    <property type="entry name" value="TMEM164"/>
    <property type="match status" value="1"/>
</dbReference>
<evidence type="ECO:0000313" key="3">
    <source>
        <dbReference type="Proteomes" id="UP000094378"/>
    </source>
</evidence>
<accession>A0A1B3SJA8</accession>
<keyword evidence="1" id="KW-1133">Transmembrane helix</keyword>
<keyword evidence="1" id="KW-0472">Membrane</keyword>
<feature type="transmembrane region" description="Helical" evidence="1">
    <location>
        <begin position="58"/>
        <end position="81"/>
    </location>
</feature>
<keyword evidence="3" id="KW-1185">Reference proteome</keyword>
<feature type="transmembrane region" description="Helical" evidence="1">
    <location>
        <begin position="24"/>
        <end position="46"/>
    </location>
</feature>
<dbReference type="STRING" id="216938.SHELI_v1c00530"/>
<dbReference type="AlphaFoldDB" id="A0A1B3SJA8"/>
<dbReference type="EMBL" id="CP017015">
    <property type="protein sequence ID" value="AOG60008.1"/>
    <property type="molecule type" value="Genomic_DNA"/>
</dbReference>